<protein>
    <submittedName>
        <fullName evidence="1">SIMPL domain-containing protein</fullName>
    </submittedName>
</protein>
<sequence>MTQISGSGLGPDSGPQPLPYGTPEAPRVAVRGESVLQFDPETAHIWAIVSARGTDRRSALEDLTRRNAHALELVRGYGEAVEKLATGTLSVRPELTQHGRRERVHTYHGRVRLDITVGDFTVLGELTSRLAELELTEVGGPLWSLRPGSAAHRAARQQAVREAVTRAREYAEAVGARLVALVELADLGAEDGAPPLLPAAPGGMMRGYGGGVPGPPPELDLEPQRQTVRAQVNARFVMSPPRLD</sequence>
<organism evidence="1 2">
    <name type="scientific">Streptomyces albus</name>
    <dbReference type="NCBI Taxonomy" id="1888"/>
    <lineage>
        <taxon>Bacteria</taxon>
        <taxon>Bacillati</taxon>
        <taxon>Actinomycetota</taxon>
        <taxon>Actinomycetes</taxon>
        <taxon>Kitasatosporales</taxon>
        <taxon>Streptomycetaceae</taxon>
        <taxon>Streptomyces</taxon>
    </lineage>
</organism>
<dbReference type="PANTHER" id="PTHR34387">
    <property type="entry name" value="SLR1258 PROTEIN"/>
    <property type="match status" value="1"/>
</dbReference>
<comment type="caution">
    <text evidence="1">The sequence shown here is derived from an EMBL/GenBank/DDBJ whole genome shotgun (WGS) entry which is preliminary data.</text>
</comment>
<proteinExistence type="predicted"/>
<dbReference type="AlphaFoldDB" id="A0A6C1C1G0"/>
<accession>A0A6C1C1G0</accession>
<dbReference type="EMBL" id="RCIY01000002">
    <property type="protein sequence ID" value="TGG89728.1"/>
    <property type="molecule type" value="Genomic_DNA"/>
</dbReference>
<dbReference type="Gene3D" id="3.30.110.170">
    <property type="entry name" value="Protein of unknown function (DUF541), domain 1"/>
    <property type="match status" value="1"/>
</dbReference>
<dbReference type="RefSeq" id="WP_016468258.1">
    <property type="nucleotide sequence ID" value="NZ_BNEJ01000017.1"/>
</dbReference>
<gene>
    <name evidence="1" type="ORF">D8771_02265</name>
</gene>
<dbReference type="Gene3D" id="3.30.70.2970">
    <property type="entry name" value="Protein of unknown function (DUF541), domain 2"/>
    <property type="match status" value="1"/>
</dbReference>
<dbReference type="Pfam" id="PF04402">
    <property type="entry name" value="SIMPL"/>
    <property type="match status" value="1"/>
</dbReference>
<dbReference type="InterPro" id="IPR007497">
    <property type="entry name" value="SIMPL/DUF541"/>
</dbReference>
<evidence type="ECO:0000313" key="2">
    <source>
        <dbReference type="Proteomes" id="UP000298111"/>
    </source>
</evidence>
<dbReference type="Proteomes" id="UP000298111">
    <property type="component" value="Unassembled WGS sequence"/>
</dbReference>
<dbReference type="GO" id="GO:0006974">
    <property type="term" value="P:DNA damage response"/>
    <property type="evidence" value="ECO:0007669"/>
    <property type="project" value="TreeGrafter"/>
</dbReference>
<dbReference type="PANTHER" id="PTHR34387:SF1">
    <property type="entry name" value="PERIPLASMIC IMMUNOGENIC PROTEIN"/>
    <property type="match status" value="1"/>
</dbReference>
<name>A0A6C1C1G0_9ACTN</name>
<evidence type="ECO:0000313" key="1">
    <source>
        <dbReference type="EMBL" id="TGG89728.1"/>
    </source>
</evidence>
<dbReference type="GeneID" id="75184403"/>
<dbReference type="InterPro" id="IPR052022">
    <property type="entry name" value="26kDa_periplasmic_antigen"/>
</dbReference>
<reference evidence="1 2" key="1">
    <citation type="submission" date="2018-10" db="EMBL/GenBank/DDBJ databases">
        <title>Isolation of pseudouridimycin from Streptomyces albus DSM 40763.</title>
        <authorList>
            <person name="Rosenqvist P."/>
            <person name="Metsae-Ketelae M."/>
            <person name="Virta P."/>
        </authorList>
    </citation>
    <scope>NUCLEOTIDE SEQUENCE [LARGE SCALE GENOMIC DNA]</scope>
    <source>
        <strain evidence="1 2">DSM 40763</strain>
    </source>
</reference>